<sequence>MKYWDVTKKLADSFESFALLHIDRLRFSHLIGCIKYALSHMPKDQNEHTNLLSKLAMDYNPSQKDPIATFLQTKEAPSNHLATKKLKREALYRRGFSCPLLKFLDPDEIEYAIRDIHEGLYGTHIGRHVLASKVDRVGYY</sequence>
<name>A0A371G7K0_MUCPR</name>
<dbReference type="PANTHER" id="PTHR48475:SF2">
    <property type="entry name" value="RIBONUCLEASE H"/>
    <property type="match status" value="1"/>
</dbReference>
<dbReference type="AlphaFoldDB" id="A0A371G7K0"/>
<keyword evidence="2" id="KW-1185">Reference proteome</keyword>
<protein>
    <recommendedName>
        <fullName evidence="3">Integrase zinc-binding domain-containing protein</fullName>
    </recommendedName>
</protein>
<feature type="non-terminal residue" evidence="1">
    <location>
        <position position="1"/>
    </location>
</feature>
<reference evidence="1" key="1">
    <citation type="submission" date="2018-05" db="EMBL/GenBank/DDBJ databases">
        <title>Draft genome of Mucuna pruriens seed.</title>
        <authorList>
            <person name="Nnadi N.E."/>
            <person name="Vos R."/>
            <person name="Hasami M.H."/>
            <person name="Devisetty U.K."/>
            <person name="Aguiy J.C."/>
        </authorList>
    </citation>
    <scope>NUCLEOTIDE SEQUENCE [LARGE SCALE GENOMIC DNA]</scope>
    <source>
        <strain evidence="1">JCA_2017</strain>
    </source>
</reference>
<comment type="caution">
    <text evidence="1">The sequence shown here is derived from an EMBL/GenBank/DDBJ whole genome shotgun (WGS) entry which is preliminary data.</text>
</comment>
<gene>
    <name evidence="1" type="ORF">CR513_32172</name>
</gene>
<dbReference type="EMBL" id="QJKJ01006508">
    <property type="protein sequence ID" value="RDX86495.1"/>
    <property type="molecule type" value="Genomic_DNA"/>
</dbReference>
<evidence type="ECO:0000313" key="2">
    <source>
        <dbReference type="Proteomes" id="UP000257109"/>
    </source>
</evidence>
<proteinExistence type="predicted"/>
<accession>A0A371G7K0</accession>
<organism evidence="1 2">
    <name type="scientific">Mucuna pruriens</name>
    <name type="common">Velvet bean</name>
    <name type="synonym">Dolichos pruriens</name>
    <dbReference type="NCBI Taxonomy" id="157652"/>
    <lineage>
        <taxon>Eukaryota</taxon>
        <taxon>Viridiplantae</taxon>
        <taxon>Streptophyta</taxon>
        <taxon>Embryophyta</taxon>
        <taxon>Tracheophyta</taxon>
        <taxon>Spermatophyta</taxon>
        <taxon>Magnoliopsida</taxon>
        <taxon>eudicotyledons</taxon>
        <taxon>Gunneridae</taxon>
        <taxon>Pentapetalae</taxon>
        <taxon>rosids</taxon>
        <taxon>fabids</taxon>
        <taxon>Fabales</taxon>
        <taxon>Fabaceae</taxon>
        <taxon>Papilionoideae</taxon>
        <taxon>50 kb inversion clade</taxon>
        <taxon>NPAAA clade</taxon>
        <taxon>indigoferoid/millettioid clade</taxon>
        <taxon>Phaseoleae</taxon>
        <taxon>Mucuna</taxon>
    </lineage>
</organism>
<evidence type="ECO:0000313" key="1">
    <source>
        <dbReference type="EMBL" id="RDX86495.1"/>
    </source>
</evidence>
<dbReference type="PANTHER" id="PTHR48475">
    <property type="entry name" value="RIBONUCLEASE H"/>
    <property type="match status" value="1"/>
</dbReference>
<dbReference type="Proteomes" id="UP000257109">
    <property type="component" value="Unassembled WGS sequence"/>
</dbReference>
<evidence type="ECO:0008006" key="3">
    <source>
        <dbReference type="Google" id="ProtNLM"/>
    </source>
</evidence>